<dbReference type="Proteomes" id="UP001430584">
    <property type="component" value="Unassembled WGS sequence"/>
</dbReference>
<organism evidence="3 4">
    <name type="scientific">Diplodia seriata</name>
    <dbReference type="NCBI Taxonomy" id="420778"/>
    <lineage>
        <taxon>Eukaryota</taxon>
        <taxon>Fungi</taxon>
        <taxon>Dikarya</taxon>
        <taxon>Ascomycota</taxon>
        <taxon>Pezizomycotina</taxon>
        <taxon>Dothideomycetes</taxon>
        <taxon>Dothideomycetes incertae sedis</taxon>
        <taxon>Botryosphaeriales</taxon>
        <taxon>Botryosphaeriaceae</taxon>
        <taxon>Diplodia</taxon>
    </lineage>
</organism>
<dbReference type="EMBL" id="JAJVCZ030000005">
    <property type="protein sequence ID" value="KAL0260116.1"/>
    <property type="molecule type" value="Genomic_DNA"/>
</dbReference>
<feature type="compositionally biased region" description="Low complexity" evidence="1">
    <location>
        <begin position="16"/>
        <end position="27"/>
    </location>
</feature>
<dbReference type="RefSeq" id="XP_066633145.1">
    <property type="nucleotide sequence ID" value="XM_066777303.1"/>
</dbReference>
<evidence type="ECO:0000313" key="3">
    <source>
        <dbReference type="EMBL" id="KAL0260116.1"/>
    </source>
</evidence>
<dbReference type="InterPro" id="IPR020843">
    <property type="entry name" value="ER"/>
</dbReference>
<name>A0ABR3CIN6_9PEZI</name>
<reference evidence="3 4" key="1">
    <citation type="submission" date="2024-02" db="EMBL/GenBank/DDBJ databases">
        <title>De novo assembly and annotation of 12 fungi associated with fruit tree decline syndrome in Ontario, Canada.</title>
        <authorList>
            <person name="Sulman M."/>
            <person name="Ellouze W."/>
            <person name="Ilyukhin E."/>
        </authorList>
    </citation>
    <scope>NUCLEOTIDE SEQUENCE [LARGE SCALE GENOMIC DNA]</scope>
    <source>
        <strain evidence="3 4">FDS-637</strain>
    </source>
</reference>
<dbReference type="InterPro" id="IPR052711">
    <property type="entry name" value="Zinc_ADH-like"/>
</dbReference>
<evidence type="ECO:0000313" key="4">
    <source>
        <dbReference type="Proteomes" id="UP001430584"/>
    </source>
</evidence>
<dbReference type="InterPro" id="IPR013149">
    <property type="entry name" value="ADH-like_C"/>
</dbReference>
<dbReference type="InterPro" id="IPR036291">
    <property type="entry name" value="NAD(P)-bd_dom_sf"/>
</dbReference>
<accession>A0ABR3CIN6</accession>
<feature type="compositionally biased region" description="Polar residues" evidence="1">
    <location>
        <begin position="1"/>
        <end position="11"/>
    </location>
</feature>
<dbReference type="Gene3D" id="3.40.50.720">
    <property type="entry name" value="NAD(P)-binding Rossmann-like Domain"/>
    <property type="match status" value="1"/>
</dbReference>
<sequence length="248" mass="26993">MASASPPSTSRAYRRTTGPYPLTLTSTTTPLPALGPHDVLLRIRAVALNFRDVAMLHEGRYPVRSDSVALLQGTGGVSMFALQLCVAAGIKPIITSSSDEKLEAIKKLSPAVEGINYKKHADVAAEVLRLTDGKGVDIVVNNTGMGSFPSDFASLRKRYGTISWVGFLEGFKGDWDPSHLFALMTKSAKIQGIAVGSRKDFEDVCKFLEDKKVQLTPIIDRVFTFDEAPQAFEYLYSGKHTGKVVIKL</sequence>
<dbReference type="SUPFAM" id="SSF51735">
    <property type="entry name" value="NAD(P)-binding Rossmann-fold domains"/>
    <property type="match status" value="1"/>
</dbReference>
<dbReference type="Pfam" id="PF00107">
    <property type="entry name" value="ADH_zinc_N"/>
    <property type="match status" value="1"/>
</dbReference>
<keyword evidence="4" id="KW-1185">Reference proteome</keyword>
<dbReference type="SMART" id="SM00829">
    <property type="entry name" value="PKS_ER"/>
    <property type="match status" value="1"/>
</dbReference>
<gene>
    <name evidence="3" type="ORF">SLS55_005861</name>
</gene>
<protein>
    <recommendedName>
        <fullName evidence="2">Enoyl reductase (ER) domain-containing protein</fullName>
    </recommendedName>
</protein>
<dbReference type="PANTHER" id="PTHR45033:SF1">
    <property type="entry name" value="OXIDOREDUCTASE (EUROFUNG)"/>
    <property type="match status" value="1"/>
</dbReference>
<comment type="caution">
    <text evidence="3">The sequence shown here is derived from an EMBL/GenBank/DDBJ whole genome shotgun (WGS) entry which is preliminary data.</text>
</comment>
<dbReference type="GeneID" id="92009946"/>
<dbReference type="Gene3D" id="3.90.180.10">
    <property type="entry name" value="Medium-chain alcohol dehydrogenases, catalytic domain"/>
    <property type="match status" value="2"/>
</dbReference>
<dbReference type="CDD" id="cd08276">
    <property type="entry name" value="MDR7"/>
    <property type="match status" value="1"/>
</dbReference>
<feature type="region of interest" description="Disordered" evidence="1">
    <location>
        <begin position="1"/>
        <end position="27"/>
    </location>
</feature>
<evidence type="ECO:0000256" key="1">
    <source>
        <dbReference type="SAM" id="MobiDB-lite"/>
    </source>
</evidence>
<dbReference type="PANTHER" id="PTHR45033">
    <property type="match status" value="1"/>
</dbReference>
<dbReference type="SUPFAM" id="SSF50129">
    <property type="entry name" value="GroES-like"/>
    <property type="match status" value="1"/>
</dbReference>
<dbReference type="InterPro" id="IPR011032">
    <property type="entry name" value="GroES-like_sf"/>
</dbReference>
<evidence type="ECO:0000259" key="2">
    <source>
        <dbReference type="SMART" id="SM00829"/>
    </source>
</evidence>
<proteinExistence type="predicted"/>
<feature type="domain" description="Enoyl reductase (ER)" evidence="2">
    <location>
        <begin position="18"/>
        <end position="246"/>
    </location>
</feature>